<evidence type="ECO:0000256" key="1">
    <source>
        <dbReference type="SAM" id="SignalP"/>
    </source>
</evidence>
<evidence type="ECO:0000313" key="3">
    <source>
        <dbReference type="Proteomes" id="UP000440578"/>
    </source>
</evidence>
<evidence type="ECO:0000313" key="2">
    <source>
        <dbReference type="EMBL" id="KAF0314599.1"/>
    </source>
</evidence>
<gene>
    <name evidence="2" type="ORF">FJT64_014937</name>
</gene>
<protein>
    <recommendedName>
        <fullName evidence="4">Single domain-containing protein</fullName>
    </recommendedName>
</protein>
<dbReference type="OrthoDB" id="6386826at2759"/>
<evidence type="ECO:0008006" key="4">
    <source>
        <dbReference type="Google" id="ProtNLM"/>
    </source>
</evidence>
<sequence length="147" mass="17101">MQVSWALVVVTVHLATAQHSHKYFRFPVSPAHENECHDPMVDKYFAVGEEWGPKNANCKLSRCLRNEKGLFIDRISCDRIRDKIDLRQVKERHLYCRIAAGDRRQPFPGCCEQLVCKSREGGRSRRLTADELPLKPDELPHQIEYIE</sequence>
<keyword evidence="3" id="KW-1185">Reference proteome</keyword>
<comment type="caution">
    <text evidence="2">The sequence shown here is derived from an EMBL/GenBank/DDBJ whole genome shotgun (WGS) entry which is preliminary data.</text>
</comment>
<keyword evidence="1" id="KW-0732">Signal</keyword>
<proteinExistence type="predicted"/>
<accession>A0A6A4XAW2</accession>
<dbReference type="Proteomes" id="UP000440578">
    <property type="component" value="Unassembled WGS sequence"/>
</dbReference>
<dbReference type="EMBL" id="VIIS01000010">
    <property type="protein sequence ID" value="KAF0314599.1"/>
    <property type="molecule type" value="Genomic_DNA"/>
</dbReference>
<feature type="chain" id="PRO_5025361465" description="Single domain-containing protein" evidence="1">
    <location>
        <begin position="18"/>
        <end position="147"/>
    </location>
</feature>
<organism evidence="2 3">
    <name type="scientific">Amphibalanus amphitrite</name>
    <name type="common">Striped barnacle</name>
    <name type="synonym">Balanus amphitrite</name>
    <dbReference type="NCBI Taxonomy" id="1232801"/>
    <lineage>
        <taxon>Eukaryota</taxon>
        <taxon>Metazoa</taxon>
        <taxon>Ecdysozoa</taxon>
        <taxon>Arthropoda</taxon>
        <taxon>Crustacea</taxon>
        <taxon>Multicrustacea</taxon>
        <taxon>Cirripedia</taxon>
        <taxon>Thoracica</taxon>
        <taxon>Thoracicalcarea</taxon>
        <taxon>Balanomorpha</taxon>
        <taxon>Balanoidea</taxon>
        <taxon>Balanidae</taxon>
        <taxon>Amphibalaninae</taxon>
        <taxon>Amphibalanus</taxon>
    </lineage>
</organism>
<dbReference type="AlphaFoldDB" id="A0A6A4XAW2"/>
<name>A0A6A4XAW2_AMPAM</name>
<feature type="signal peptide" evidence="1">
    <location>
        <begin position="1"/>
        <end position="17"/>
    </location>
</feature>
<reference evidence="2 3" key="1">
    <citation type="submission" date="2019-07" db="EMBL/GenBank/DDBJ databases">
        <title>Draft genome assembly of a fouling barnacle, Amphibalanus amphitrite (Darwin, 1854): The first reference genome for Thecostraca.</title>
        <authorList>
            <person name="Kim W."/>
        </authorList>
    </citation>
    <scope>NUCLEOTIDE SEQUENCE [LARGE SCALE GENOMIC DNA]</scope>
    <source>
        <strain evidence="2">SNU_AA5</strain>
        <tissue evidence="2">Soma without cirri and trophi</tissue>
    </source>
</reference>